<reference evidence="2" key="3">
    <citation type="submission" date="2025-09" db="UniProtKB">
        <authorList>
            <consortium name="Ensembl"/>
        </authorList>
    </citation>
    <scope>IDENTIFICATION</scope>
</reference>
<dbReference type="PROSITE" id="PS50297">
    <property type="entry name" value="ANK_REP_REGION"/>
    <property type="match status" value="1"/>
</dbReference>
<dbReference type="PANTHER" id="PTHR13283">
    <property type="entry name" value="KREV INTERACTION TRAPPED 1-RELATED"/>
    <property type="match status" value="1"/>
</dbReference>
<accession>H2ZLC2</accession>
<dbReference type="Pfam" id="PF12796">
    <property type="entry name" value="Ank_2"/>
    <property type="match status" value="1"/>
</dbReference>
<dbReference type="SUPFAM" id="SSF48403">
    <property type="entry name" value="Ankyrin repeat"/>
    <property type="match status" value="1"/>
</dbReference>
<dbReference type="eggNOG" id="KOG4335">
    <property type="taxonomic scope" value="Eukaryota"/>
</dbReference>
<dbReference type="InParanoid" id="H2ZLC2"/>
<dbReference type="PROSITE" id="PS50088">
    <property type="entry name" value="ANK_REPEAT"/>
    <property type="match status" value="1"/>
</dbReference>
<proteinExistence type="predicted"/>
<dbReference type="HOGENOM" id="CLU_1622746_0_0_1"/>
<feature type="repeat" description="ANK" evidence="1">
    <location>
        <begin position="106"/>
        <end position="130"/>
    </location>
</feature>
<dbReference type="PANTHER" id="PTHR13283:SF11">
    <property type="entry name" value="KREV INTERACTION TRAPPED PROTEIN 1"/>
    <property type="match status" value="1"/>
</dbReference>
<name>H2ZLC2_CIOSA</name>
<organism evidence="2 3">
    <name type="scientific">Ciona savignyi</name>
    <name type="common">Pacific transparent sea squirt</name>
    <dbReference type="NCBI Taxonomy" id="51511"/>
    <lineage>
        <taxon>Eukaryota</taxon>
        <taxon>Metazoa</taxon>
        <taxon>Chordata</taxon>
        <taxon>Tunicata</taxon>
        <taxon>Ascidiacea</taxon>
        <taxon>Phlebobranchia</taxon>
        <taxon>Cionidae</taxon>
        <taxon>Ciona</taxon>
    </lineage>
</organism>
<dbReference type="InterPro" id="IPR051594">
    <property type="entry name" value="KRIT1/FRMD8"/>
</dbReference>
<dbReference type="STRING" id="51511.ENSCSAVP00000018388"/>
<dbReference type="Gene3D" id="1.25.40.20">
    <property type="entry name" value="Ankyrin repeat-containing domain"/>
    <property type="match status" value="1"/>
</dbReference>
<reference evidence="3" key="1">
    <citation type="submission" date="2003-08" db="EMBL/GenBank/DDBJ databases">
        <authorList>
            <person name="Birren B."/>
            <person name="Nusbaum C."/>
            <person name="Abebe A."/>
            <person name="Abouelleil A."/>
            <person name="Adekoya E."/>
            <person name="Ait-zahra M."/>
            <person name="Allen N."/>
            <person name="Allen T."/>
            <person name="An P."/>
            <person name="Anderson M."/>
            <person name="Anderson S."/>
            <person name="Arachchi H."/>
            <person name="Armbruster J."/>
            <person name="Bachantsang P."/>
            <person name="Baldwin J."/>
            <person name="Barry A."/>
            <person name="Bayul T."/>
            <person name="Blitshsteyn B."/>
            <person name="Bloom T."/>
            <person name="Blye J."/>
            <person name="Boguslavskiy L."/>
            <person name="Borowsky M."/>
            <person name="Boukhgalter B."/>
            <person name="Brunache A."/>
            <person name="Butler J."/>
            <person name="Calixte N."/>
            <person name="Calvo S."/>
            <person name="Camarata J."/>
            <person name="Campo K."/>
            <person name="Chang J."/>
            <person name="Cheshatsang Y."/>
            <person name="Citroen M."/>
            <person name="Collymore A."/>
            <person name="Considine T."/>
            <person name="Cook A."/>
            <person name="Cooke P."/>
            <person name="Corum B."/>
            <person name="Cuomo C."/>
            <person name="David R."/>
            <person name="Dawoe T."/>
            <person name="Degray S."/>
            <person name="Dodge S."/>
            <person name="Dooley K."/>
            <person name="Dorje P."/>
            <person name="Dorjee K."/>
            <person name="Dorris L."/>
            <person name="Duffey N."/>
            <person name="Dupes A."/>
            <person name="Elkins T."/>
            <person name="Engels R."/>
            <person name="Erickson J."/>
            <person name="Farina A."/>
            <person name="Faro S."/>
            <person name="Ferreira P."/>
            <person name="Fischer H."/>
            <person name="Fitzgerald M."/>
            <person name="Foley K."/>
            <person name="Gage D."/>
            <person name="Galagan J."/>
            <person name="Gearin G."/>
            <person name="Gnerre S."/>
            <person name="Gnirke A."/>
            <person name="Goyette A."/>
            <person name="Graham J."/>
            <person name="Grandbois E."/>
            <person name="Gyaltsen K."/>
            <person name="Hafez N."/>
            <person name="Hagopian D."/>
            <person name="Hagos B."/>
            <person name="Hall J."/>
            <person name="Hatcher B."/>
            <person name="Heller A."/>
            <person name="Higgins H."/>
            <person name="Honan T."/>
            <person name="Horn A."/>
            <person name="Houde N."/>
            <person name="Hughes L."/>
            <person name="Hulme W."/>
            <person name="Husby E."/>
            <person name="Iliev I."/>
            <person name="Jaffe D."/>
            <person name="Jones C."/>
            <person name="Kamal M."/>
            <person name="Kamat A."/>
            <person name="Kamvysselis M."/>
            <person name="Karlsson E."/>
            <person name="Kells C."/>
            <person name="Kieu A."/>
            <person name="Kisner P."/>
            <person name="Kodira C."/>
            <person name="Kulbokas E."/>
            <person name="Labutti K."/>
            <person name="Lama D."/>
            <person name="Landers T."/>
            <person name="Leger J."/>
            <person name="Levine S."/>
            <person name="Lewis D."/>
            <person name="Lewis T."/>
            <person name="Lindblad-toh K."/>
            <person name="Liu X."/>
            <person name="Lokyitsang T."/>
            <person name="Lokyitsang Y."/>
            <person name="Lucien O."/>
            <person name="Lui A."/>
            <person name="Ma L.J."/>
            <person name="Mabbitt R."/>
            <person name="Macdonald J."/>
            <person name="Maclean C."/>
            <person name="Major J."/>
            <person name="Manning J."/>
            <person name="Marabella R."/>
            <person name="Maru K."/>
            <person name="Matthews C."/>
            <person name="Mauceli E."/>
            <person name="Mccarthy M."/>
            <person name="Mcdonough S."/>
            <person name="Mcghee T."/>
            <person name="Meldrim J."/>
            <person name="Meneus L."/>
            <person name="Mesirov J."/>
            <person name="Mihalev A."/>
            <person name="Mihova T."/>
            <person name="Mikkelsen T."/>
            <person name="Mlenga V."/>
            <person name="Moru K."/>
            <person name="Mozes J."/>
            <person name="Mulrain L."/>
            <person name="Munson G."/>
            <person name="Naylor J."/>
            <person name="Newes C."/>
            <person name="Nguyen C."/>
            <person name="Nguyen N."/>
            <person name="Nguyen T."/>
            <person name="Nicol R."/>
            <person name="Nielsen C."/>
            <person name="Nizzari M."/>
            <person name="Norbu C."/>
            <person name="Norbu N."/>
            <person name="O'donnell P."/>
            <person name="Okoawo O."/>
            <person name="O'leary S."/>
            <person name="Omotosho B."/>
            <person name="O'neill K."/>
            <person name="Osman S."/>
            <person name="Parker S."/>
            <person name="Perrin D."/>
            <person name="Phunkhang P."/>
            <person name="Piqani B."/>
            <person name="Purcell S."/>
            <person name="Rachupka T."/>
            <person name="Ramasamy U."/>
            <person name="Rameau R."/>
            <person name="Ray V."/>
            <person name="Raymond C."/>
            <person name="Retta R."/>
            <person name="Richardson S."/>
            <person name="Rise C."/>
            <person name="Rodriguez J."/>
            <person name="Rogers J."/>
            <person name="Rogov P."/>
            <person name="Rutman M."/>
            <person name="Schupbach R."/>
            <person name="Seaman C."/>
            <person name="Settipalli S."/>
            <person name="Sharpe T."/>
            <person name="Sheridan J."/>
            <person name="Sherpa N."/>
            <person name="Shi J."/>
            <person name="Smirnov S."/>
            <person name="Smith C."/>
            <person name="Sougnez C."/>
            <person name="Spencer B."/>
            <person name="Stalker J."/>
            <person name="Stange-thomann N."/>
            <person name="Stavropoulos S."/>
            <person name="Stetson K."/>
            <person name="Stone C."/>
            <person name="Stone S."/>
            <person name="Stubbs M."/>
            <person name="Talamas J."/>
            <person name="Tchuinga P."/>
            <person name="Tenzing P."/>
            <person name="Tesfaye S."/>
            <person name="Theodore J."/>
            <person name="Thoulutsang Y."/>
            <person name="Topham K."/>
            <person name="Towey S."/>
            <person name="Tsamla T."/>
            <person name="Tsomo N."/>
            <person name="Vallee D."/>
            <person name="Vassiliev H."/>
            <person name="Venkataraman V."/>
            <person name="Vinson J."/>
            <person name="Vo A."/>
            <person name="Wade C."/>
            <person name="Wang S."/>
            <person name="Wangchuk T."/>
            <person name="Wangdi T."/>
            <person name="Whittaker C."/>
            <person name="Wilkinson J."/>
            <person name="Wu Y."/>
            <person name="Wyman D."/>
            <person name="Yadav S."/>
            <person name="Yang S."/>
            <person name="Yang X."/>
            <person name="Yeager S."/>
            <person name="Yee E."/>
            <person name="Young G."/>
            <person name="Zainoun J."/>
            <person name="Zembeck L."/>
            <person name="Zimmer A."/>
            <person name="Zody M."/>
            <person name="Lander E."/>
        </authorList>
    </citation>
    <scope>NUCLEOTIDE SEQUENCE [LARGE SCALE GENOMIC DNA]</scope>
</reference>
<dbReference type="InterPro" id="IPR002110">
    <property type="entry name" value="Ankyrin_rpt"/>
</dbReference>
<dbReference type="AlphaFoldDB" id="H2ZLC2"/>
<dbReference type="SMART" id="SM00248">
    <property type="entry name" value="ANK"/>
    <property type="match status" value="2"/>
</dbReference>
<dbReference type="InterPro" id="IPR036770">
    <property type="entry name" value="Ankyrin_rpt-contain_sf"/>
</dbReference>
<evidence type="ECO:0000313" key="2">
    <source>
        <dbReference type="Ensembl" id="ENSCSAVP00000018388.1"/>
    </source>
</evidence>
<dbReference type="GO" id="GO:2000114">
    <property type="term" value="P:regulation of establishment of cell polarity"/>
    <property type="evidence" value="ECO:0007669"/>
    <property type="project" value="TreeGrafter"/>
</dbReference>
<keyword evidence="1" id="KW-0040">ANK repeat</keyword>
<dbReference type="Proteomes" id="UP000007875">
    <property type="component" value="Unassembled WGS sequence"/>
</dbReference>
<dbReference type="Ensembl" id="ENSCSAVT00000018588.1">
    <property type="protein sequence ID" value="ENSCSAVP00000018388.1"/>
    <property type="gene ID" value="ENSCSAVG00000010797.1"/>
</dbReference>
<reference evidence="2" key="2">
    <citation type="submission" date="2025-08" db="UniProtKB">
        <authorList>
            <consortium name="Ensembl"/>
        </authorList>
    </citation>
    <scope>IDENTIFICATION</scope>
</reference>
<dbReference type="GeneTree" id="ENSGT00530000063721"/>
<dbReference type="GO" id="GO:0005886">
    <property type="term" value="C:plasma membrane"/>
    <property type="evidence" value="ECO:0007669"/>
    <property type="project" value="TreeGrafter"/>
</dbReference>
<protein>
    <submittedName>
        <fullName evidence="2">Uncharacterized protein</fullName>
    </submittedName>
</protein>
<evidence type="ECO:0000256" key="1">
    <source>
        <dbReference type="PROSITE-ProRule" id="PRU00023"/>
    </source>
</evidence>
<evidence type="ECO:0000313" key="3">
    <source>
        <dbReference type="Proteomes" id="UP000007875"/>
    </source>
</evidence>
<keyword evidence="3" id="KW-1185">Reference proteome</keyword>
<sequence>MSKLKDTNKTDYVVLNPLYGIHGYLYNKVDMVVTNPYFGHGVPDYSKIKVPSPEQWFKGQNHKEEMRELSWVEEFPLHRAAADGDVTTLRDLLRGDGGNVGTWDHDGWPPVHYACWYGQGDAVKILLDEGGCDPNICNRNETSLIHLAAGCGCYNIIRMLIDHPFLDRHVFDKQGRSPIECCEQ</sequence>
<dbReference type="GO" id="GO:0045454">
    <property type="term" value="P:cell redox homeostasis"/>
    <property type="evidence" value="ECO:0007669"/>
    <property type="project" value="TreeGrafter"/>
</dbReference>